<feature type="transmembrane region" description="Helical" evidence="10">
    <location>
        <begin position="20"/>
        <end position="40"/>
    </location>
</feature>
<evidence type="ECO:0000256" key="3">
    <source>
        <dbReference type="ARBA" id="ARBA00022448"/>
    </source>
</evidence>
<dbReference type="Gene3D" id="3.30.1360.100">
    <property type="entry name" value="General secretion pathway protein M, EpsM"/>
    <property type="match status" value="1"/>
</dbReference>
<dbReference type="KEGG" id="mmr:Mmar10_0390"/>
<keyword evidence="12" id="KW-1185">Reference proteome</keyword>
<gene>
    <name evidence="11" type="ordered locus">Mmar10_0390</name>
</gene>
<organism evidence="11 12">
    <name type="scientific">Maricaulis maris (strain MCS10)</name>
    <name type="common">Caulobacter maris</name>
    <dbReference type="NCBI Taxonomy" id="394221"/>
    <lineage>
        <taxon>Bacteria</taxon>
        <taxon>Pseudomonadati</taxon>
        <taxon>Pseudomonadota</taxon>
        <taxon>Alphaproteobacteria</taxon>
        <taxon>Maricaulales</taxon>
        <taxon>Maricaulaceae</taxon>
        <taxon>Maricaulis</taxon>
    </lineage>
</organism>
<keyword evidence="4" id="KW-1003">Cell membrane</keyword>
<evidence type="ECO:0000256" key="8">
    <source>
        <dbReference type="ARBA" id="ARBA00022989"/>
    </source>
</evidence>
<dbReference type="Pfam" id="PF04612">
    <property type="entry name" value="T2SSM"/>
    <property type="match status" value="1"/>
</dbReference>
<keyword evidence="5" id="KW-0997">Cell inner membrane</keyword>
<reference evidence="11 12" key="1">
    <citation type="submission" date="2006-08" db="EMBL/GenBank/DDBJ databases">
        <title>Complete sequence of Maricaulis maris MCS10.</title>
        <authorList>
            <consortium name="US DOE Joint Genome Institute"/>
            <person name="Copeland A."/>
            <person name="Lucas S."/>
            <person name="Lapidus A."/>
            <person name="Barry K."/>
            <person name="Detter J.C."/>
            <person name="Glavina del Rio T."/>
            <person name="Hammon N."/>
            <person name="Israni S."/>
            <person name="Dalin E."/>
            <person name="Tice H."/>
            <person name="Pitluck S."/>
            <person name="Saunders E."/>
            <person name="Brettin T."/>
            <person name="Bruce D."/>
            <person name="Han C."/>
            <person name="Tapia R."/>
            <person name="Gilna P."/>
            <person name="Schmutz J."/>
            <person name="Larimer F."/>
            <person name="Land M."/>
            <person name="Hauser L."/>
            <person name="Kyrpides N."/>
            <person name="Mikhailova N."/>
            <person name="Viollier P."/>
            <person name="Stephens C."/>
            <person name="Richardson P."/>
        </authorList>
    </citation>
    <scope>NUCLEOTIDE SEQUENCE [LARGE SCALE GENOMIC DNA]</scope>
    <source>
        <strain evidence="11 12">MCS10</strain>
    </source>
</reference>
<keyword evidence="8 10" id="KW-1133">Transmembrane helix</keyword>
<dbReference type="AlphaFoldDB" id="Q0ASQ4"/>
<keyword evidence="9 10" id="KW-0472">Membrane</keyword>
<comment type="subcellular location">
    <subcellularLocation>
        <location evidence="1">Cell inner membrane</location>
        <topology evidence="1">Single-pass membrane protein</topology>
    </subcellularLocation>
</comment>
<dbReference type="InterPro" id="IPR023229">
    <property type="entry name" value="T2SS_M_periplasmic_sf"/>
</dbReference>
<evidence type="ECO:0000256" key="1">
    <source>
        <dbReference type="ARBA" id="ARBA00004377"/>
    </source>
</evidence>
<dbReference type="SUPFAM" id="SSF103054">
    <property type="entry name" value="General secretion pathway protein M, EpsM"/>
    <property type="match status" value="1"/>
</dbReference>
<dbReference type="GO" id="GO:0015628">
    <property type="term" value="P:protein secretion by the type II secretion system"/>
    <property type="evidence" value="ECO:0007669"/>
    <property type="project" value="InterPro"/>
</dbReference>
<keyword evidence="6 10" id="KW-0812">Transmembrane</keyword>
<keyword evidence="7" id="KW-0653">Protein transport</keyword>
<dbReference type="HOGENOM" id="CLU_1692139_0_0_5"/>
<keyword evidence="3" id="KW-0813">Transport</keyword>
<evidence type="ECO:0000256" key="7">
    <source>
        <dbReference type="ARBA" id="ARBA00022927"/>
    </source>
</evidence>
<dbReference type="GO" id="GO:0005886">
    <property type="term" value="C:plasma membrane"/>
    <property type="evidence" value="ECO:0007669"/>
    <property type="project" value="UniProtKB-SubCell"/>
</dbReference>
<evidence type="ECO:0000313" key="12">
    <source>
        <dbReference type="Proteomes" id="UP000001964"/>
    </source>
</evidence>
<name>Q0ASQ4_MARMM</name>
<evidence type="ECO:0000256" key="4">
    <source>
        <dbReference type="ARBA" id="ARBA00022475"/>
    </source>
</evidence>
<dbReference type="eggNOG" id="COG3149">
    <property type="taxonomic scope" value="Bacteria"/>
</dbReference>
<comment type="similarity">
    <text evidence="2">Belongs to the GSP M family.</text>
</comment>
<accession>Q0ASQ4</accession>
<sequence length="165" mass="17580">MMTRFAPVLAWWDGLSSREQVMMAVLGALAMILLVSLLIIQPLLGAHDRARDSYAASMRLYRAVEADADTVQALAAAAPASTAPAQSLRAVAGSMALRHDIALARMVPGEDGRLTVNIDRAETAAILAWLVDLDRRYGIRAQASTLDRDADGFVSASFVLSRGGA</sequence>
<dbReference type="EMBL" id="CP000449">
    <property type="protein sequence ID" value="ABI64683.1"/>
    <property type="molecule type" value="Genomic_DNA"/>
</dbReference>
<dbReference type="Proteomes" id="UP000001964">
    <property type="component" value="Chromosome"/>
</dbReference>
<evidence type="ECO:0000256" key="9">
    <source>
        <dbReference type="ARBA" id="ARBA00023136"/>
    </source>
</evidence>
<protein>
    <submittedName>
        <fullName evidence="11">General secretion pathway M protein</fullName>
    </submittedName>
</protein>
<proteinExistence type="inferred from homology"/>
<evidence type="ECO:0000256" key="6">
    <source>
        <dbReference type="ARBA" id="ARBA00022692"/>
    </source>
</evidence>
<dbReference type="GO" id="GO:0015627">
    <property type="term" value="C:type II protein secretion system complex"/>
    <property type="evidence" value="ECO:0007669"/>
    <property type="project" value="InterPro"/>
</dbReference>
<dbReference type="InterPro" id="IPR007690">
    <property type="entry name" value="T2SS_GspM"/>
</dbReference>
<evidence type="ECO:0000313" key="11">
    <source>
        <dbReference type="EMBL" id="ABI64683.1"/>
    </source>
</evidence>
<dbReference type="OrthoDB" id="7631999at2"/>
<dbReference type="RefSeq" id="WP_011642330.1">
    <property type="nucleotide sequence ID" value="NC_008347.1"/>
</dbReference>
<evidence type="ECO:0000256" key="5">
    <source>
        <dbReference type="ARBA" id="ARBA00022519"/>
    </source>
</evidence>
<evidence type="ECO:0000256" key="10">
    <source>
        <dbReference type="SAM" id="Phobius"/>
    </source>
</evidence>
<dbReference type="STRING" id="394221.Mmar10_0390"/>
<evidence type="ECO:0000256" key="2">
    <source>
        <dbReference type="ARBA" id="ARBA00010637"/>
    </source>
</evidence>